<keyword evidence="1" id="KW-0812">Transmembrane</keyword>
<evidence type="ECO:0000313" key="2">
    <source>
        <dbReference type="EMBL" id="KKK36336.1"/>
    </source>
</evidence>
<keyword evidence="1" id="KW-0472">Membrane</keyword>
<protein>
    <submittedName>
        <fullName evidence="2">Uncharacterized protein</fullName>
    </submittedName>
</protein>
<feature type="transmembrane region" description="Helical" evidence="1">
    <location>
        <begin position="39"/>
        <end position="60"/>
    </location>
</feature>
<gene>
    <name evidence="2" type="ORF">WQ57_19825</name>
</gene>
<evidence type="ECO:0000256" key="1">
    <source>
        <dbReference type="SAM" id="Phobius"/>
    </source>
</evidence>
<evidence type="ECO:0000313" key="3">
    <source>
        <dbReference type="Proteomes" id="UP000034166"/>
    </source>
</evidence>
<dbReference type="PATRIC" id="fig|1408103.3.peg.4390"/>
<dbReference type="Proteomes" id="UP000034166">
    <property type="component" value="Unassembled WGS sequence"/>
</dbReference>
<keyword evidence="3" id="KW-1185">Reference proteome</keyword>
<comment type="caution">
    <text evidence="2">The sequence shown here is derived from an EMBL/GenBank/DDBJ whole genome shotgun (WGS) entry which is preliminary data.</text>
</comment>
<dbReference type="EMBL" id="LAYY01000033">
    <property type="protein sequence ID" value="KKK36336.1"/>
    <property type="molecule type" value="Genomic_DNA"/>
</dbReference>
<name>A0A0M2SRP5_9BACI</name>
<proteinExistence type="predicted"/>
<sequence length="233" mass="26111">MSSFGIVTAILPILIIGTLIGTVFLMFKIRSRFMTVKLTYWLLSIYAVLLLVATAAAPFVTKEVEADEKVAQSEHDEMMSDLYTKLGSGRVSEIDPKHLKQENHFDDFDGNELTISLSEGMDGSQIYVDKKKKNDRTVEFYIFGTELLVDDMDFSQHVQPSRVELSGSHMTISAVQQKVTISIASESFPVRQRTGKPFMDHSISSGGQILYLIIPEDVKVNAGENVYLQYVND</sequence>
<organism evidence="2 3">
    <name type="scientific">Mesobacillus campisalis</name>
    <dbReference type="NCBI Taxonomy" id="1408103"/>
    <lineage>
        <taxon>Bacteria</taxon>
        <taxon>Bacillati</taxon>
        <taxon>Bacillota</taxon>
        <taxon>Bacilli</taxon>
        <taxon>Bacillales</taxon>
        <taxon>Bacillaceae</taxon>
        <taxon>Mesobacillus</taxon>
    </lineage>
</organism>
<feature type="transmembrane region" description="Helical" evidence="1">
    <location>
        <begin position="6"/>
        <end position="27"/>
    </location>
</feature>
<dbReference type="RefSeq" id="WP_046525503.1">
    <property type="nucleotide sequence ID" value="NZ_LAYY01000033.1"/>
</dbReference>
<dbReference type="OrthoDB" id="2842789at2"/>
<reference evidence="2 3" key="1">
    <citation type="submission" date="2015-04" db="EMBL/GenBank/DDBJ databases">
        <title>Taxonomic description and genome sequence of Bacillus campisalis sp. nov., a novel member of the genus Bacillus isolated from solar saltern.</title>
        <authorList>
            <person name="Mathan Kumar R."/>
            <person name="Kaur G."/>
            <person name="Kumar A."/>
            <person name="Singh N.K."/>
            <person name="Kaur N."/>
            <person name="Kumar N."/>
            <person name="Mayilraj S."/>
        </authorList>
    </citation>
    <scope>NUCLEOTIDE SEQUENCE [LARGE SCALE GENOMIC DNA]</scope>
    <source>
        <strain evidence="2 3">SA2-6</strain>
    </source>
</reference>
<dbReference type="AlphaFoldDB" id="A0A0M2SRP5"/>
<keyword evidence="1" id="KW-1133">Transmembrane helix</keyword>
<accession>A0A0M2SRP5</accession>